<dbReference type="Proteomes" id="UP001148838">
    <property type="component" value="Unassembled WGS sequence"/>
</dbReference>
<reference evidence="1 2" key="1">
    <citation type="journal article" date="2022" name="Allergy">
        <title>Genome assembly and annotation of Periplaneta americana reveal a comprehensive cockroach allergen profile.</title>
        <authorList>
            <person name="Wang L."/>
            <person name="Xiong Q."/>
            <person name="Saelim N."/>
            <person name="Wang L."/>
            <person name="Nong W."/>
            <person name="Wan A.T."/>
            <person name="Shi M."/>
            <person name="Liu X."/>
            <person name="Cao Q."/>
            <person name="Hui J.H.L."/>
            <person name="Sookrung N."/>
            <person name="Leung T.F."/>
            <person name="Tungtrongchitr A."/>
            <person name="Tsui S.K.W."/>
        </authorList>
    </citation>
    <scope>NUCLEOTIDE SEQUENCE [LARGE SCALE GENOMIC DNA]</scope>
    <source>
        <strain evidence="1">PWHHKU_190912</strain>
    </source>
</reference>
<sequence length="349" mass="39229">MAQHCANPRYGMSCVPQIPYAHRPNHMSPLTTGPYSRQNPYTIPASGISPKAPCRSEAKLLPRFHYSNRRSCNYYRSQQTWPSYCSTKPIEQNSNMRYKSDVGCSGLHGLSCLKNSGRFSRHVMINDIIKRVLISAGFPTILEPNGVNRSDGKRPDGLTLTPWSKSKTLLWDVTCYNTFASSYLSKTSKLPGSAVASAVAIKRNKYLDLLDRYNFVVFAVESMGPWCSVAKLLTSDIGKYLSALNGDSRPTAFLRQKISIAIQRGNAIFCVIIRRKSNGTEKNSLRRRDLNPGFQLYVLRLREYTSHCLDGNVAKKFNGHGMDVLSRILTDVMRTKRTPFIINGYSSSF</sequence>
<keyword evidence="2" id="KW-1185">Reference proteome</keyword>
<comment type="caution">
    <text evidence="1">The sequence shown here is derived from an EMBL/GenBank/DDBJ whole genome shotgun (WGS) entry which is preliminary data.</text>
</comment>
<organism evidence="1 2">
    <name type="scientific">Periplaneta americana</name>
    <name type="common">American cockroach</name>
    <name type="synonym">Blatta americana</name>
    <dbReference type="NCBI Taxonomy" id="6978"/>
    <lineage>
        <taxon>Eukaryota</taxon>
        <taxon>Metazoa</taxon>
        <taxon>Ecdysozoa</taxon>
        <taxon>Arthropoda</taxon>
        <taxon>Hexapoda</taxon>
        <taxon>Insecta</taxon>
        <taxon>Pterygota</taxon>
        <taxon>Neoptera</taxon>
        <taxon>Polyneoptera</taxon>
        <taxon>Dictyoptera</taxon>
        <taxon>Blattodea</taxon>
        <taxon>Blattoidea</taxon>
        <taxon>Blattidae</taxon>
        <taxon>Blattinae</taxon>
        <taxon>Periplaneta</taxon>
    </lineage>
</organism>
<proteinExistence type="predicted"/>
<gene>
    <name evidence="1" type="ORF">ANN_07694</name>
</gene>
<evidence type="ECO:0000313" key="1">
    <source>
        <dbReference type="EMBL" id="KAJ4439567.1"/>
    </source>
</evidence>
<protein>
    <submittedName>
        <fullName evidence="1">Uncharacterized protein</fullName>
    </submittedName>
</protein>
<dbReference type="EMBL" id="JAJSOF020000017">
    <property type="protein sequence ID" value="KAJ4439567.1"/>
    <property type="molecule type" value="Genomic_DNA"/>
</dbReference>
<name>A0ABQ8T0X0_PERAM</name>
<evidence type="ECO:0000313" key="2">
    <source>
        <dbReference type="Proteomes" id="UP001148838"/>
    </source>
</evidence>
<accession>A0ABQ8T0X0</accession>